<dbReference type="Proteomes" id="UP000243797">
    <property type="component" value="Unassembled WGS sequence"/>
</dbReference>
<dbReference type="EMBL" id="NKHZ01000094">
    <property type="protein sequence ID" value="PNS13755.1"/>
    <property type="molecule type" value="Genomic_DNA"/>
</dbReference>
<gene>
    <name evidence="1" type="ORF">CAC42_3248</name>
</gene>
<organism evidence="1 2">
    <name type="scientific">Sphaceloma murrayae</name>
    <dbReference type="NCBI Taxonomy" id="2082308"/>
    <lineage>
        <taxon>Eukaryota</taxon>
        <taxon>Fungi</taxon>
        <taxon>Dikarya</taxon>
        <taxon>Ascomycota</taxon>
        <taxon>Pezizomycotina</taxon>
        <taxon>Dothideomycetes</taxon>
        <taxon>Dothideomycetidae</taxon>
        <taxon>Myriangiales</taxon>
        <taxon>Elsinoaceae</taxon>
        <taxon>Sphaceloma</taxon>
    </lineage>
</organism>
<dbReference type="STRING" id="2082308.A0A2K1QFE8"/>
<sequence>MSGTWGNYTIQTFLSDQQIVAPIANILHQAESGLSPARHIVWTPTSPHVSNTTVSILDAKTLSLVWSKPSTSDNNLASAIQSCNHTDYISVWTGTSAFDTYRTRDKKGKFELYNKNYKLEYTIEAQGNLSYADAHELFLTPNCTAIFPSFQSIAYNFSAPILNDKNGNALRSGWLLDSVFQEIDIATRETIFEWRASDHIDPADSFWDPSYQDQGRSEDKGFDFLHINSVQKDRLGNYLISARHMHAIYYINPDGKIIWTLGGKKNEWIDMSDGHATDFRWAHHARWTDSSLEKLSVFDNHGTGRDREIGRPSRGLLLRLSHRTKEVWLEHEYSATNSITSQREGSMQVLSDANNNVLIGYGYEPAWSEYAADGTLLQDVVYSPLGLNRWSPDNYRTLKVNWTGQPTWSPKIAPGPSPNYRFRKEHSSFEIALEDASGAFENTTAYFSWNGATEVTSWVVLASNDTANLDLKHFWAEIPKSGFEDNCFVGSRTKFVAALAIDSHDNVLGMTRVINLHEYEVAQGVLDVPERPDEPARPRWRKADWARVKEALGQRLQDLEGRPRRCTADLDAMVENLQTAIQRTISDVIPHARGSKVARVGWGDECAKLVRRSRRARRRCNRTHSEADYEAYRTISNEKKRRVWEETTIAWREAVENISQNPKQMWKLARWARTAASQPPPLPQFPPLQDAHLLPPGRVADLRDLEDHQYLAELEIPRDVSEEEVMKVLKESTPDKAPGPDGIPNRTLRDCSDVLPPLLAPFFQDCLRLSHHPSPFRHSNTAVLRKPQKPSYNVPKAYRPIALLNTLGKALEKIVA</sequence>
<protein>
    <recommendedName>
        <fullName evidence="3">ASST-domain-containing protein</fullName>
    </recommendedName>
</protein>
<comment type="caution">
    <text evidence="1">The sequence shown here is derived from an EMBL/GenBank/DDBJ whole genome shotgun (WGS) entry which is preliminary data.</text>
</comment>
<accession>A0A2K1QFE8</accession>
<evidence type="ECO:0008006" key="3">
    <source>
        <dbReference type="Google" id="ProtNLM"/>
    </source>
</evidence>
<name>A0A2K1QFE8_9PEZI</name>
<dbReference type="InterPro" id="IPR039535">
    <property type="entry name" value="ASST-like"/>
</dbReference>
<keyword evidence="2" id="KW-1185">Reference proteome</keyword>
<evidence type="ECO:0000313" key="2">
    <source>
        <dbReference type="Proteomes" id="UP000243797"/>
    </source>
</evidence>
<proteinExistence type="predicted"/>
<dbReference type="AlphaFoldDB" id="A0A2K1QFE8"/>
<dbReference type="InParanoid" id="A0A2K1QFE8"/>
<dbReference type="PANTHER" id="PTHR35340:SF5">
    <property type="entry name" value="ASST-DOMAIN-CONTAINING PROTEIN"/>
    <property type="match status" value="1"/>
</dbReference>
<dbReference type="InterPro" id="IPR053143">
    <property type="entry name" value="Arylsulfate_ST"/>
</dbReference>
<dbReference type="PANTHER" id="PTHR35340">
    <property type="entry name" value="PQQ ENZYME REPEAT PROTEIN-RELATED"/>
    <property type="match status" value="1"/>
</dbReference>
<evidence type="ECO:0000313" key="1">
    <source>
        <dbReference type="EMBL" id="PNS13755.1"/>
    </source>
</evidence>
<reference evidence="1 2" key="1">
    <citation type="submission" date="2017-06" db="EMBL/GenBank/DDBJ databases">
        <title>Draft genome sequence of a variant of Elsinoe murrayae.</title>
        <authorList>
            <person name="Cheng Q."/>
        </authorList>
    </citation>
    <scope>NUCLEOTIDE SEQUENCE [LARGE SCALE GENOMIC DNA]</scope>
    <source>
        <strain evidence="1 2">CQ-2017a</strain>
    </source>
</reference>
<dbReference type="OrthoDB" id="5427350at2759"/>
<dbReference type="Pfam" id="PF14269">
    <property type="entry name" value="Arylsulfotran_2"/>
    <property type="match status" value="1"/>
</dbReference>